<dbReference type="Pfam" id="PF05977">
    <property type="entry name" value="MFS_3"/>
    <property type="match status" value="1"/>
</dbReference>
<feature type="transmembrane region" description="Helical" evidence="7">
    <location>
        <begin position="58"/>
        <end position="76"/>
    </location>
</feature>
<keyword evidence="5 7" id="KW-1133">Transmembrane helix</keyword>
<evidence type="ECO:0000256" key="1">
    <source>
        <dbReference type="ARBA" id="ARBA00004651"/>
    </source>
</evidence>
<evidence type="ECO:0000256" key="4">
    <source>
        <dbReference type="ARBA" id="ARBA00022692"/>
    </source>
</evidence>
<dbReference type="InterPro" id="IPR036259">
    <property type="entry name" value="MFS_trans_sf"/>
</dbReference>
<feature type="transmembrane region" description="Helical" evidence="7">
    <location>
        <begin position="384"/>
        <end position="404"/>
    </location>
</feature>
<evidence type="ECO:0000256" key="5">
    <source>
        <dbReference type="ARBA" id="ARBA00022989"/>
    </source>
</evidence>
<evidence type="ECO:0000256" key="2">
    <source>
        <dbReference type="ARBA" id="ARBA00022448"/>
    </source>
</evidence>
<keyword evidence="4 7" id="KW-0812">Transmembrane</keyword>
<dbReference type="PANTHER" id="PTHR23513">
    <property type="entry name" value="INTEGRAL MEMBRANE EFFLUX PROTEIN-RELATED"/>
    <property type="match status" value="1"/>
</dbReference>
<feature type="transmembrane region" description="Helical" evidence="7">
    <location>
        <begin position="114"/>
        <end position="143"/>
    </location>
</feature>
<feature type="domain" description="Major facilitator superfamily (MFS) profile" evidence="8">
    <location>
        <begin position="230"/>
        <end position="416"/>
    </location>
</feature>
<comment type="subcellular location">
    <subcellularLocation>
        <location evidence="1">Cell membrane</location>
        <topology evidence="1">Multi-pass membrane protein</topology>
    </subcellularLocation>
</comment>
<dbReference type="CDD" id="cd06173">
    <property type="entry name" value="MFS_MefA_like"/>
    <property type="match status" value="1"/>
</dbReference>
<dbReference type="AlphaFoldDB" id="A0A4R2HQU2"/>
<feature type="transmembrane region" description="Helical" evidence="7">
    <location>
        <begin position="181"/>
        <end position="198"/>
    </location>
</feature>
<evidence type="ECO:0000256" key="3">
    <source>
        <dbReference type="ARBA" id="ARBA00022475"/>
    </source>
</evidence>
<reference evidence="9 10" key="1">
    <citation type="journal article" date="2015" name="Stand. Genomic Sci.">
        <title>Genomic Encyclopedia of Bacterial and Archaeal Type Strains, Phase III: the genomes of soil and plant-associated and newly described type strains.</title>
        <authorList>
            <person name="Whitman W.B."/>
            <person name="Woyke T."/>
            <person name="Klenk H.P."/>
            <person name="Zhou Y."/>
            <person name="Lilburn T.G."/>
            <person name="Beck B.J."/>
            <person name="De Vos P."/>
            <person name="Vandamme P."/>
            <person name="Eisen J.A."/>
            <person name="Garrity G."/>
            <person name="Hugenholtz P."/>
            <person name="Kyrpides N.C."/>
        </authorList>
    </citation>
    <scope>NUCLEOTIDE SEQUENCE [LARGE SCALE GENOMIC DNA]</scope>
    <source>
        <strain evidence="9 10">VKM Ac-2572</strain>
    </source>
</reference>
<comment type="caution">
    <text evidence="9">The sequence shown here is derived from an EMBL/GenBank/DDBJ whole genome shotgun (WGS) entry which is preliminary data.</text>
</comment>
<proteinExistence type="predicted"/>
<dbReference type="Proteomes" id="UP000294508">
    <property type="component" value="Unassembled WGS sequence"/>
</dbReference>
<dbReference type="SUPFAM" id="SSF103473">
    <property type="entry name" value="MFS general substrate transporter"/>
    <property type="match status" value="1"/>
</dbReference>
<dbReference type="InterPro" id="IPR010290">
    <property type="entry name" value="TM_effector"/>
</dbReference>
<organism evidence="9 10">
    <name type="scientific">Kribbella steppae</name>
    <dbReference type="NCBI Taxonomy" id="2512223"/>
    <lineage>
        <taxon>Bacteria</taxon>
        <taxon>Bacillati</taxon>
        <taxon>Actinomycetota</taxon>
        <taxon>Actinomycetes</taxon>
        <taxon>Propionibacteriales</taxon>
        <taxon>Kribbellaceae</taxon>
        <taxon>Kribbella</taxon>
    </lineage>
</organism>
<dbReference type="GO" id="GO:0005886">
    <property type="term" value="C:plasma membrane"/>
    <property type="evidence" value="ECO:0007669"/>
    <property type="project" value="UniProtKB-SubCell"/>
</dbReference>
<keyword evidence="2" id="KW-0813">Transport</keyword>
<gene>
    <name evidence="9" type="ORF">EV652_103566</name>
</gene>
<evidence type="ECO:0000313" key="9">
    <source>
        <dbReference type="EMBL" id="TCO33564.1"/>
    </source>
</evidence>
<keyword evidence="6 7" id="KW-0472">Membrane</keyword>
<keyword evidence="10" id="KW-1185">Reference proteome</keyword>
<keyword evidence="3" id="KW-1003">Cell membrane</keyword>
<evidence type="ECO:0000256" key="6">
    <source>
        <dbReference type="ARBA" id="ARBA00023136"/>
    </source>
</evidence>
<dbReference type="PROSITE" id="PS50850">
    <property type="entry name" value="MFS"/>
    <property type="match status" value="1"/>
</dbReference>
<accession>A0A4R2HQU2</accession>
<feature type="transmembrane region" description="Helical" evidence="7">
    <location>
        <begin position="21"/>
        <end position="46"/>
    </location>
</feature>
<feature type="transmembrane region" description="Helical" evidence="7">
    <location>
        <begin position="357"/>
        <end position="378"/>
    </location>
</feature>
<feature type="transmembrane region" description="Helical" evidence="7">
    <location>
        <begin position="155"/>
        <end position="175"/>
    </location>
</feature>
<feature type="transmembrane region" description="Helical" evidence="7">
    <location>
        <begin position="317"/>
        <end position="336"/>
    </location>
</feature>
<dbReference type="EMBL" id="SLWN01000003">
    <property type="protein sequence ID" value="TCO33564.1"/>
    <property type="molecule type" value="Genomic_DNA"/>
</dbReference>
<name>A0A4R2HQU2_9ACTN</name>
<sequence length="416" mass="44079">MRGQGLRQEVRAREAPLGKPYWVLWTAGAISFLGDGITFGALPLLAASMSRDPRVVSLTEAVTGIGWLLLGLVSGVMVDRWRRTTTMWIVDAIRAVVAGGFAVVVLLGQESIPLLLITGFLLGMLAPFFDNASAVVIPDLVVATALERANGYNQAALVLLANLIGPPLGAVLFVMHHGLPIMVDAISFAAAAVLVFLVRRAAPARAVSPDRNLGRELKEGLLYLWRHKLLRSLCLLLLVANAVGAGIIAILVLYVLEALHLPEAWFGWLVATYAVGGVVGAALAPRLARRLSTFTNLIVSMLVLGFAVVVFGVVSELALIIAGAVLMGFGSTWWNVISISLRQRIVPAALLGRVTAVYRMVAFCAAPVGAVGAGFLAHRTDLRTPYLVMGLLQLAATLAFAPLIKRELSADSGSSG</sequence>
<feature type="transmembrane region" description="Helical" evidence="7">
    <location>
        <begin position="291"/>
        <end position="311"/>
    </location>
</feature>
<feature type="transmembrane region" description="Helical" evidence="7">
    <location>
        <begin position="233"/>
        <end position="253"/>
    </location>
</feature>
<feature type="transmembrane region" description="Helical" evidence="7">
    <location>
        <begin position="88"/>
        <end position="108"/>
    </location>
</feature>
<dbReference type="GO" id="GO:0022857">
    <property type="term" value="F:transmembrane transporter activity"/>
    <property type="evidence" value="ECO:0007669"/>
    <property type="project" value="InterPro"/>
</dbReference>
<dbReference type="PANTHER" id="PTHR23513:SF6">
    <property type="entry name" value="MAJOR FACILITATOR SUPERFAMILY ASSOCIATED DOMAIN-CONTAINING PROTEIN"/>
    <property type="match status" value="1"/>
</dbReference>
<evidence type="ECO:0000259" key="8">
    <source>
        <dbReference type="PROSITE" id="PS50850"/>
    </source>
</evidence>
<feature type="transmembrane region" description="Helical" evidence="7">
    <location>
        <begin position="265"/>
        <end position="284"/>
    </location>
</feature>
<evidence type="ECO:0000256" key="7">
    <source>
        <dbReference type="SAM" id="Phobius"/>
    </source>
</evidence>
<dbReference type="Gene3D" id="1.20.1250.20">
    <property type="entry name" value="MFS general substrate transporter like domains"/>
    <property type="match status" value="1"/>
</dbReference>
<dbReference type="InterPro" id="IPR020846">
    <property type="entry name" value="MFS_dom"/>
</dbReference>
<evidence type="ECO:0000313" key="10">
    <source>
        <dbReference type="Proteomes" id="UP000294508"/>
    </source>
</evidence>
<protein>
    <submittedName>
        <fullName evidence="9">Putative MFS family arabinose efflux permease</fullName>
    </submittedName>
</protein>